<dbReference type="KEGG" id="rsu:NHU_03490"/>
<dbReference type="NCBIfam" id="NF010805">
    <property type="entry name" value="PRK14209.1"/>
    <property type="match status" value="1"/>
</dbReference>
<sequence length="126" mass="12959">MTGATLLQVALGGAIGSVGRYLSGVAATSLLGRGFPWGTIFVNVLGSFLMGVLIVVLAKKGGTSFAPFFQIGLLGGFTTFSSFSLDAMTLFERGQAELAVAYVAGSLILSLSAIALAFWSMRSLLA</sequence>
<keyword evidence="2 12" id="KW-1003">Cell membrane</keyword>
<keyword evidence="12" id="KW-0813">Transport</keyword>
<dbReference type="NCBIfam" id="TIGR00494">
    <property type="entry name" value="crcB"/>
    <property type="match status" value="1"/>
</dbReference>
<dbReference type="GO" id="GO:0046872">
    <property type="term" value="F:metal ion binding"/>
    <property type="evidence" value="ECO:0007669"/>
    <property type="project" value="UniProtKB-KW"/>
</dbReference>
<evidence type="ECO:0000256" key="8">
    <source>
        <dbReference type="ARBA" id="ARBA00023136"/>
    </source>
</evidence>
<evidence type="ECO:0000256" key="2">
    <source>
        <dbReference type="ARBA" id="ARBA00022475"/>
    </source>
</evidence>
<evidence type="ECO:0000256" key="12">
    <source>
        <dbReference type="HAMAP-Rule" id="MF_00454"/>
    </source>
</evidence>
<gene>
    <name evidence="12 13" type="primary">crcB</name>
    <name evidence="12" type="synonym">fluC</name>
    <name evidence="13" type="ORF">NHU_03490</name>
</gene>
<dbReference type="AlphaFoldDB" id="A0A0D6B642"/>
<keyword evidence="4 12" id="KW-0812">Transmembrane</keyword>
<evidence type="ECO:0000256" key="1">
    <source>
        <dbReference type="ARBA" id="ARBA00004651"/>
    </source>
</evidence>
<keyword evidence="9 12" id="KW-0407">Ion channel</keyword>
<dbReference type="InterPro" id="IPR003691">
    <property type="entry name" value="FluC"/>
</dbReference>
<dbReference type="GO" id="GO:0005886">
    <property type="term" value="C:plasma membrane"/>
    <property type="evidence" value="ECO:0007669"/>
    <property type="project" value="UniProtKB-SubCell"/>
</dbReference>
<dbReference type="HAMAP" id="MF_00454">
    <property type="entry name" value="FluC"/>
    <property type="match status" value="1"/>
</dbReference>
<keyword evidence="8 12" id="KW-0472">Membrane</keyword>
<evidence type="ECO:0000256" key="11">
    <source>
        <dbReference type="ARBA" id="ARBA00035585"/>
    </source>
</evidence>
<dbReference type="eggNOG" id="COG0239">
    <property type="taxonomic scope" value="Bacteria"/>
</dbReference>
<comment type="subcellular location">
    <subcellularLocation>
        <location evidence="1 12">Cell membrane</location>
        <topology evidence="1 12">Multi-pass membrane protein</topology>
    </subcellularLocation>
</comment>
<evidence type="ECO:0000256" key="10">
    <source>
        <dbReference type="ARBA" id="ARBA00035120"/>
    </source>
</evidence>
<dbReference type="GO" id="GO:0140114">
    <property type="term" value="P:cellular detoxification of fluoride"/>
    <property type="evidence" value="ECO:0007669"/>
    <property type="project" value="UniProtKB-UniRule"/>
</dbReference>
<dbReference type="GO" id="GO:0062054">
    <property type="term" value="F:fluoride channel activity"/>
    <property type="evidence" value="ECO:0007669"/>
    <property type="project" value="UniProtKB-UniRule"/>
</dbReference>
<proteinExistence type="inferred from homology"/>
<comment type="function">
    <text evidence="12">Fluoride-specific ion channel. Important for reducing fluoride concentration in the cell, thus reducing its toxicity.</text>
</comment>
<dbReference type="Proteomes" id="UP000064912">
    <property type="component" value="Chromosome"/>
</dbReference>
<feature type="transmembrane region" description="Helical" evidence="12">
    <location>
        <begin position="99"/>
        <end position="119"/>
    </location>
</feature>
<feature type="binding site" evidence="12">
    <location>
        <position position="75"/>
    </location>
    <ligand>
        <name>Na(+)</name>
        <dbReference type="ChEBI" id="CHEBI:29101"/>
        <note>structural</note>
    </ligand>
</feature>
<keyword evidence="5 12" id="KW-1133">Transmembrane helix</keyword>
<dbReference type="PATRIC" id="fig|35806.4.peg.3584"/>
<feature type="transmembrane region" description="Helical" evidence="12">
    <location>
        <begin position="40"/>
        <end position="58"/>
    </location>
</feature>
<feature type="transmembrane region" description="Helical" evidence="12">
    <location>
        <begin position="65"/>
        <end position="87"/>
    </location>
</feature>
<reference evidence="13 14" key="1">
    <citation type="submission" date="2015-02" db="EMBL/GenBank/DDBJ databases">
        <title>Genome sequene of Rhodovulum sulfidophilum DSM 2351.</title>
        <authorList>
            <person name="Nagao N."/>
        </authorList>
    </citation>
    <scope>NUCLEOTIDE SEQUENCE [LARGE SCALE GENOMIC DNA]</scope>
    <source>
        <strain evidence="13 14">DSM 2351</strain>
    </source>
</reference>
<name>A0A0D6B642_RHOSU</name>
<keyword evidence="3" id="KW-0997">Cell inner membrane</keyword>
<evidence type="ECO:0000256" key="3">
    <source>
        <dbReference type="ARBA" id="ARBA00022519"/>
    </source>
</evidence>
<dbReference type="Pfam" id="PF02537">
    <property type="entry name" value="CRCB"/>
    <property type="match status" value="1"/>
</dbReference>
<dbReference type="PANTHER" id="PTHR28259:SF1">
    <property type="entry name" value="FLUORIDE EXPORT PROTEIN 1-RELATED"/>
    <property type="match status" value="1"/>
</dbReference>
<comment type="catalytic activity">
    <reaction evidence="11">
        <text>fluoride(in) = fluoride(out)</text>
        <dbReference type="Rhea" id="RHEA:76159"/>
        <dbReference type="ChEBI" id="CHEBI:17051"/>
    </reaction>
    <physiologicalReaction direction="left-to-right" evidence="11">
        <dbReference type="Rhea" id="RHEA:76160"/>
    </physiologicalReaction>
</comment>
<evidence type="ECO:0000256" key="4">
    <source>
        <dbReference type="ARBA" id="ARBA00022692"/>
    </source>
</evidence>
<evidence type="ECO:0000256" key="9">
    <source>
        <dbReference type="ARBA" id="ARBA00023303"/>
    </source>
</evidence>
<evidence type="ECO:0000256" key="7">
    <source>
        <dbReference type="ARBA" id="ARBA00023065"/>
    </source>
</evidence>
<feature type="binding site" evidence="12">
    <location>
        <position position="78"/>
    </location>
    <ligand>
        <name>Na(+)</name>
        <dbReference type="ChEBI" id="CHEBI:29101"/>
        <note>structural</note>
    </ligand>
</feature>
<keyword evidence="7 12" id="KW-0406">Ion transport</keyword>
<comment type="activity regulation">
    <text evidence="12">Na(+) is not transported, but it plays an essential structural role and its presence is essential for fluoride channel function.</text>
</comment>
<organism evidence="13 14">
    <name type="scientific">Rhodovulum sulfidophilum</name>
    <name type="common">Rhodobacter sulfidophilus</name>
    <dbReference type="NCBI Taxonomy" id="35806"/>
    <lineage>
        <taxon>Bacteria</taxon>
        <taxon>Pseudomonadati</taxon>
        <taxon>Pseudomonadota</taxon>
        <taxon>Alphaproteobacteria</taxon>
        <taxon>Rhodobacterales</taxon>
        <taxon>Paracoccaceae</taxon>
        <taxon>Rhodovulum</taxon>
    </lineage>
</organism>
<comment type="similarity">
    <text evidence="10 12">Belongs to the fluoride channel Fluc/FEX (TC 1.A.43) family.</text>
</comment>
<evidence type="ECO:0000256" key="5">
    <source>
        <dbReference type="ARBA" id="ARBA00022989"/>
    </source>
</evidence>
<accession>A0A0D6B642</accession>
<keyword evidence="6 12" id="KW-0915">Sodium</keyword>
<evidence type="ECO:0000313" key="14">
    <source>
        <dbReference type="Proteomes" id="UP000064912"/>
    </source>
</evidence>
<evidence type="ECO:0000313" key="13">
    <source>
        <dbReference type="EMBL" id="BAQ70623.1"/>
    </source>
</evidence>
<evidence type="ECO:0000256" key="6">
    <source>
        <dbReference type="ARBA" id="ARBA00023053"/>
    </source>
</evidence>
<protein>
    <recommendedName>
        <fullName evidence="12">Fluoride-specific ion channel FluC</fullName>
    </recommendedName>
</protein>
<dbReference type="PANTHER" id="PTHR28259">
    <property type="entry name" value="FLUORIDE EXPORT PROTEIN 1-RELATED"/>
    <property type="match status" value="1"/>
</dbReference>
<keyword evidence="12" id="KW-0479">Metal-binding</keyword>
<dbReference type="EMBL" id="AP014800">
    <property type="protein sequence ID" value="BAQ70623.1"/>
    <property type="molecule type" value="Genomic_DNA"/>
</dbReference>